<dbReference type="AlphaFoldDB" id="B4LJE4"/>
<dbReference type="InParanoid" id="B4LJE4"/>
<name>B4LJE4_DROVI</name>
<organism evidence="1 2">
    <name type="scientific">Drosophila virilis</name>
    <name type="common">Fruit fly</name>
    <dbReference type="NCBI Taxonomy" id="7244"/>
    <lineage>
        <taxon>Eukaryota</taxon>
        <taxon>Metazoa</taxon>
        <taxon>Ecdysozoa</taxon>
        <taxon>Arthropoda</taxon>
        <taxon>Hexapoda</taxon>
        <taxon>Insecta</taxon>
        <taxon>Pterygota</taxon>
        <taxon>Neoptera</taxon>
        <taxon>Endopterygota</taxon>
        <taxon>Diptera</taxon>
        <taxon>Brachycera</taxon>
        <taxon>Muscomorpha</taxon>
        <taxon>Ephydroidea</taxon>
        <taxon>Drosophilidae</taxon>
        <taxon>Drosophila</taxon>
    </lineage>
</organism>
<dbReference type="OrthoDB" id="7848000at2759"/>
<dbReference type="EMBL" id="CH940648">
    <property type="protein sequence ID" value="EDW60524.1"/>
    <property type="molecule type" value="Genomic_DNA"/>
</dbReference>
<protein>
    <submittedName>
        <fullName evidence="1">Uncharacterized protein</fullName>
    </submittedName>
</protein>
<dbReference type="KEGG" id="dvi:6625881"/>
<reference evidence="1 2" key="1">
    <citation type="journal article" date="2007" name="Nature">
        <title>Evolution of genes and genomes on the Drosophila phylogeny.</title>
        <authorList>
            <consortium name="Drosophila 12 Genomes Consortium"/>
            <person name="Clark A.G."/>
            <person name="Eisen M.B."/>
            <person name="Smith D.R."/>
            <person name="Bergman C.M."/>
            <person name="Oliver B."/>
            <person name="Markow T.A."/>
            <person name="Kaufman T.C."/>
            <person name="Kellis M."/>
            <person name="Gelbart W."/>
            <person name="Iyer V.N."/>
            <person name="Pollard D.A."/>
            <person name="Sackton T.B."/>
            <person name="Larracuente A.M."/>
            <person name="Singh N.D."/>
            <person name="Abad J.P."/>
            <person name="Abt D.N."/>
            <person name="Adryan B."/>
            <person name="Aguade M."/>
            <person name="Akashi H."/>
            <person name="Anderson W.W."/>
            <person name="Aquadro C.F."/>
            <person name="Ardell D.H."/>
            <person name="Arguello R."/>
            <person name="Artieri C.G."/>
            <person name="Barbash D.A."/>
            <person name="Barker D."/>
            <person name="Barsanti P."/>
            <person name="Batterham P."/>
            <person name="Batzoglou S."/>
            <person name="Begun D."/>
            <person name="Bhutkar A."/>
            <person name="Blanco E."/>
            <person name="Bosak S.A."/>
            <person name="Bradley R.K."/>
            <person name="Brand A.D."/>
            <person name="Brent M.R."/>
            <person name="Brooks A.N."/>
            <person name="Brown R.H."/>
            <person name="Butlin R.K."/>
            <person name="Caggese C."/>
            <person name="Calvi B.R."/>
            <person name="Bernardo de Carvalho A."/>
            <person name="Caspi A."/>
            <person name="Castrezana S."/>
            <person name="Celniker S.E."/>
            <person name="Chang J.L."/>
            <person name="Chapple C."/>
            <person name="Chatterji S."/>
            <person name="Chinwalla A."/>
            <person name="Civetta A."/>
            <person name="Clifton S.W."/>
            <person name="Comeron J.M."/>
            <person name="Costello J.C."/>
            <person name="Coyne J.A."/>
            <person name="Daub J."/>
            <person name="David R.G."/>
            <person name="Delcher A.L."/>
            <person name="Delehaunty K."/>
            <person name="Do C.B."/>
            <person name="Ebling H."/>
            <person name="Edwards K."/>
            <person name="Eickbush T."/>
            <person name="Evans J.D."/>
            <person name="Filipski A."/>
            <person name="Findeiss S."/>
            <person name="Freyhult E."/>
            <person name="Fulton L."/>
            <person name="Fulton R."/>
            <person name="Garcia A.C."/>
            <person name="Gardiner A."/>
            <person name="Garfield D.A."/>
            <person name="Garvin B.E."/>
            <person name="Gibson G."/>
            <person name="Gilbert D."/>
            <person name="Gnerre S."/>
            <person name="Godfrey J."/>
            <person name="Good R."/>
            <person name="Gotea V."/>
            <person name="Gravely B."/>
            <person name="Greenberg A.J."/>
            <person name="Griffiths-Jones S."/>
            <person name="Gross S."/>
            <person name="Guigo R."/>
            <person name="Gustafson E.A."/>
            <person name="Haerty W."/>
            <person name="Hahn M.W."/>
            <person name="Halligan D.L."/>
            <person name="Halpern A.L."/>
            <person name="Halter G.M."/>
            <person name="Han M.V."/>
            <person name="Heger A."/>
            <person name="Hillier L."/>
            <person name="Hinrichs A.S."/>
            <person name="Holmes I."/>
            <person name="Hoskins R.A."/>
            <person name="Hubisz M.J."/>
            <person name="Hultmark D."/>
            <person name="Huntley M.A."/>
            <person name="Jaffe D.B."/>
            <person name="Jagadeeshan S."/>
            <person name="Jeck W.R."/>
            <person name="Johnson J."/>
            <person name="Jones C.D."/>
            <person name="Jordan W.C."/>
            <person name="Karpen G.H."/>
            <person name="Kataoka E."/>
            <person name="Keightley P.D."/>
            <person name="Kheradpour P."/>
            <person name="Kirkness E.F."/>
            <person name="Koerich L.B."/>
            <person name="Kristiansen K."/>
            <person name="Kudrna D."/>
            <person name="Kulathinal R.J."/>
            <person name="Kumar S."/>
            <person name="Kwok R."/>
            <person name="Lander E."/>
            <person name="Langley C.H."/>
            <person name="Lapoint R."/>
            <person name="Lazzaro B.P."/>
            <person name="Lee S.J."/>
            <person name="Levesque L."/>
            <person name="Li R."/>
            <person name="Lin C.F."/>
            <person name="Lin M.F."/>
            <person name="Lindblad-Toh K."/>
            <person name="Llopart A."/>
            <person name="Long M."/>
            <person name="Low L."/>
            <person name="Lozovsky E."/>
            <person name="Lu J."/>
            <person name="Luo M."/>
            <person name="Machado C.A."/>
            <person name="Makalowski W."/>
            <person name="Marzo M."/>
            <person name="Matsuda M."/>
            <person name="Matzkin L."/>
            <person name="McAllister B."/>
            <person name="McBride C.S."/>
            <person name="McKernan B."/>
            <person name="McKernan K."/>
            <person name="Mendez-Lago M."/>
            <person name="Minx P."/>
            <person name="Mollenhauer M.U."/>
            <person name="Montooth K."/>
            <person name="Mount S.M."/>
            <person name="Mu X."/>
            <person name="Myers E."/>
            <person name="Negre B."/>
            <person name="Newfeld S."/>
            <person name="Nielsen R."/>
            <person name="Noor M.A."/>
            <person name="O'Grady P."/>
            <person name="Pachter L."/>
            <person name="Papaceit M."/>
            <person name="Parisi M.J."/>
            <person name="Parisi M."/>
            <person name="Parts L."/>
            <person name="Pedersen J.S."/>
            <person name="Pesole G."/>
            <person name="Phillippy A.M."/>
            <person name="Ponting C.P."/>
            <person name="Pop M."/>
            <person name="Porcelli D."/>
            <person name="Powell J.R."/>
            <person name="Prohaska S."/>
            <person name="Pruitt K."/>
            <person name="Puig M."/>
            <person name="Quesneville H."/>
            <person name="Ram K.R."/>
            <person name="Rand D."/>
            <person name="Rasmussen M.D."/>
            <person name="Reed L.K."/>
            <person name="Reenan R."/>
            <person name="Reily A."/>
            <person name="Remington K.A."/>
            <person name="Rieger T.T."/>
            <person name="Ritchie M.G."/>
            <person name="Robin C."/>
            <person name="Rogers Y.H."/>
            <person name="Rohde C."/>
            <person name="Rozas J."/>
            <person name="Rubenfield M.J."/>
            <person name="Ruiz A."/>
            <person name="Russo S."/>
            <person name="Salzberg S.L."/>
            <person name="Sanchez-Gracia A."/>
            <person name="Saranga D.J."/>
            <person name="Sato H."/>
            <person name="Schaeffer S.W."/>
            <person name="Schatz M.C."/>
            <person name="Schlenke T."/>
            <person name="Schwartz R."/>
            <person name="Segarra C."/>
            <person name="Singh R.S."/>
            <person name="Sirot L."/>
            <person name="Sirota M."/>
            <person name="Sisneros N.B."/>
            <person name="Smith C.D."/>
            <person name="Smith T.F."/>
            <person name="Spieth J."/>
            <person name="Stage D.E."/>
            <person name="Stark A."/>
            <person name="Stephan W."/>
            <person name="Strausberg R.L."/>
            <person name="Strempel S."/>
            <person name="Sturgill D."/>
            <person name="Sutton G."/>
            <person name="Sutton G.G."/>
            <person name="Tao W."/>
            <person name="Teichmann S."/>
            <person name="Tobari Y.N."/>
            <person name="Tomimura Y."/>
            <person name="Tsolas J.M."/>
            <person name="Valente V.L."/>
            <person name="Venter E."/>
            <person name="Venter J.C."/>
            <person name="Vicario S."/>
            <person name="Vieira F.G."/>
            <person name="Vilella A.J."/>
            <person name="Villasante A."/>
            <person name="Walenz B."/>
            <person name="Wang J."/>
            <person name="Wasserman M."/>
            <person name="Watts T."/>
            <person name="Wilson D."/>
            <person name="Wilson R.K."/>
            <person name="Wing R.A."/>
            <person name="Wolfner M.F."/>
            <person name="Wong A."/>
            <person name="Wong G.K."/>
            <person name="Wu C.I."/>
            <person name="Wu G."/>
            <person name="Yamamoto D."/>
            <person name="Yang H.P."/>
            <person name="Yang S.P."/>
            <person name="Yorke J.A."/>
            <person name="Yoshida K."/>
            <person name="Zdobnov E."/>
            <person name="Zhang P."/>
            <person name="Zhang Y."/>
            <person name="Zimin A.V."/>
            <person name="Baldwin J."/>
            <person name="Abdouelleil A."/>
            <person name="Abdulkadir J."/>
            <person name="Abebe A."/>
            <person name="Abera B."/>
            <person name="Abreu J."/>
            <person name="Acer S.C."/>
            <person name="Aftuck L."/>
            <person name="Alexander A."/>
            <person name="An P."/>
            <person name="Anderson E."/>
            <person name="Anderson S."/>
            <person name="Arachi H."/>
            <person name="Azer M."/>
            <person name="Bachantsang P."/>
            <person name="Barry A."/>
            <person name="Bayul T."/>
            <person name="Berlin A."/>
            <person name="Bessette D."/>
            <person name="Bloom T."/>
            <person name="Blye J."/>
            <person name="Boguslavskiy L."/>
            <person name="Bonnet C."/>
            <person name="Boukhgalter B."/>
            <person name="Bourzgui I."/>
            <person name="Brown A."/>
            <person name="Cahill P."/>
            <person name="Channer S."/>
            <person name="Cheshatsang Y."/>
            <person name="Chuda L."/>
            <person name="Citroen M."/>
            <person name="Collymore A."/>
            <person name="Cooke P."/>
            <person name="Costello M."/>
            <person name="D'Aco K."/>
            <person name="Daza R."/>
            <person name="De Haan G."/>
            <person name="DeGray S."/>
            <person name="DeMaso C."/>
            <person name="Dhargay N."/>
            <person name="Dooley K."/>
            <person name="Dooley E."/>
            <person name="Doricent M."/>
            <person name="Dorje P."/>
            <person name="Dorjee K."/>
            <person name="Dupes A."/>
            <person name="Elong R."/>
            <person name="Falk J."/>
            <person name="Farina A."/>
            <person name="Faro S."/>
            <person name="Ferguson D."/>
            <person name="Fisher S."/>
            <person name="Foley C.D."/>
            <person name="Franke A."/>
            <person name="Friedrich D."/>
            <person name="Gadbois L."/>
            <person name="Gearin G."/>
            <person name="Gearin C.R."/>
            <person name="Giannoukos G."/>
            <person name="Goode T."/>
            <person name="Graham J."/>
            <person name="Grandbois E."/>
            <person name="Grewal S."/>
            <person name="Gyaltsen K."/>
            <person name="Hafez N."/>
            <person name="Hagos B."/>
            <person name="Hall J."/>
            <person name="Henson C."/>
            <person name="Hollinger A."/>
            <person name="Honan T."/>
            <person name="Huard M.D."/>
            <person name="Hughes L."/>
            <person name="Hurhula B."/>
            <person name="Husby M.E."/>
            <person name="Kamat A."/>
            <person name="Kanga B."/>
            <person name="Kashin S."/>
            <person name="Khazanovich D."/>
            <person name="Kisner P."/>
            <person name="Lance K."/>
            <person name="Lara M."/>
            <person name="Lee W."/>
            <person name="Lennon N."/>
            <person name="Letendre F."/>
            <person name="LeVine R."/>
            <person name="Lipovsky A."/>
            <person name="Liu X."/>
            <person name="Liu J."/>
            <person name="Liu S."/>
            <person name="Lokyitsang T."/>
            <person name="Lokyitsang Y."/>
            <person name="Lubonja R."/>
            <person name="Lui A."/>
            <person name="MacDonald P."/>
            <person name="Magnisalis V."/>
            <person name="Maru K."/>
            <person name="Matthews C."/>
            <person name="McCusker W."/>
            <person name="McDonough S."/>
            <person name="Mehta T."/>
            <person name="Meldrim J."/>
            <person name="Meneus L."/>
            <person name="Mihai O."/>
            <person name="Mihalev A."/>
            <person name="Mihova T."/>
            <person name="Mittelman R."/>
            <person name="Mlenga V."/>
            <person name="Montmayeur A."/>
            <person name="Mulrain L."/>
            <person name="Navidi A."/>
            <person name="Naylor J."/>
            <person name="Negash T."/>
            <person name="Nguyen T."/>
            <person name="Nguyen N."/>
            <person name="Nicol R."/>
            <person name="Norbu C."/>
            <person name="Norbu N."/>
            <person name="Novod N."/>
            <person name="O'Neill B."/>
            <person name="Osman S."/>
            <person name="Markiewicz E."/>
            <person name="Oyono O.L."/>
            <person name="Patti C."/>
            <person name="Phunkhang P."/>
            <person name="Pierre F."/>
            <person name="Priest M."/>
            <person name="Raghuraman S."/>
            <person name="Rege F."/>
            <person name="Reyes R."/>
            <person name="Rise C."/>
            <person name="Rogov P."/>
            <person name="Ross K."/>
            <person name="Ryan E."/>
            <person name="Settipalli S."/>
            <person name="Shea T."/>
            <person name="Sherpa N."/>
            <person name="Shi L."/>
            <person name="Shih D."/>
            <person name="Sparrow T."/>
            <person name="Spaulding J."/>
            <person name="Stalker J."/>
            <person name="Stange-Thomann N."/>
            <person name="Stavropoulos S."/>
            <person name="Stone C."/>
            <person name="Strader C."/>
            <person name="Tesfaye S."/>
            <person name="Thomson T."/>
            <person name="Thoulutsang Y."/>
            <person name="Thoulutsang D."/>
            <person name="Topham K."/>
            <person name="Topping I."/>
            <person name="Tsamla T."/>
            <person name="Vassiliev H."/>
            <person name="Vo A."/>
            <person name="Wangchuk T."/>
            <person name="Wangdi T."/>
            <person name="Weiand M."/>
            <person name="Wilkinson J."/>
            <person name="Wilson A."/>
            <person name="Yadav S."/>
            <person name="Young G."/>
            <person name="Yu Q."/>
            <person name="Zembek L."/>
            <person name="Zhong D."/>
            <person name="Zimmer A."/>
            <person name="Zwirko Z."/>
            <person name="Jaffe D.B."/>
            <person name="Alvarez P."/>
            <person name="Brockman W."/>
            <person name="Butler J."/>
            <person name="Chin C."/>
            <person name="Gnerre S."/>
            <person name="Grabherr M."/>
            <person name="Kleber M."/>
            <person name="Mauceli E."/>
            <person name="MacCallum I."/>
        </authorList>
    </citation>
    <scope>NUCLEOTIDE SEQUENCE [LARGE SCALE GENOMIC DNA]</scope>
    <source>
        <strain evidence="2">Tucson 15010-1051.87</strain>
    </source>
</reference>
<dbReference type="Proteomes" id="UP000008792">
    <property type="component" value="Unassembled WGS sequence"/>
</dbReference>
<dbReference type="OMA" id="ETRISYG"/>
<evidence type="ECO:0000313" key="2">
    <source>
        <dbReference type="Proteomes" id="UP000008792"/>
    </source>
</evidence>
<dbReference type="eggNOG" id="ENOG502TBH8">
    <property type="taxonomic scope" value="Eukaryota"/>
</dbReference>
<dbReference type="PhylomeDB" id="B4LJE4"/>
<gene>
    <name evidence="1" type="primary">Dvir\GJ20811</name>
    <name evidence="1" type="ORF">Dvir_GJ20811</name>
</gene>
<evidence type="ECO:0000313" key="1">
    <source>
        <dbReference type="EMBL" id="EDW60524.1"/>
    </source>
</evidence>
<accession>B4LJE4</accession>
<proteinExistence type="predicted"/>
<dbReference type="HOGENOM" id="CLU_1355912_0_0_1"/>
<keyword evidence="2" id="KW-1185">Reference proteome</keyword>
<sequence>MPLGRITKLNVNIDKCQTHISYADYSTRFVMNNPSGFVFSSKANTNCRCCQDCDSQAVGFLKRHFGMGGSIRKTPSLCNLLLTVGLDEYAFIEVKHIEEPSVSANTSEHEQSQLHTWHMEELPVVLPQRATKLERSQGKLQVLSLAWHLDSCKCQHITANDYTLPKCHCMKIKETMDYINEVVGEMPTQEQQEEESSKSDIRIMPDMNANIIGINALLQKLSELLEEQNYQQGNMPQ</sequence>